<evidence type="ECO:0000313" key="3">
    <source>
        <dbReference type="Proteomes" id="UP000033774"/>
    </source>
</evidence>
<keyword evidence="3" id="KW-1185">Reference proteome</keyword>
<evidence type="ECO:0000313" key="2">
    <source>
        <dbReference type="EMBL" id="KJV08534.1"/>
    </source>
</evidence>
<keyword evidence="1" id="KW-0812">Transmembrane</keyword>
<accession>A0A0F3ISF5</accession>
<sequence>MSALTLNSLARPVHPALYIFSIALPLLHEAIGLVYLAILAGFFWINLWLKSDGQRARLLSLLAALSLTGGTILAMMLSPGVARRMETSQPMPLGGAFAETWALLTPDLPYLLLAPVLALSLSAALTVTPWQRALIEGLEARPWVRLHLLFGVIALATLVPLVLVTATFSGQGAAPRRLLDALFLIAFVATMGLTWLILPRAQSWRTALQLVAPIGVIAGLGLHPRPSALWSEASATVENRQTFDRRLALADPYRGQAGRVIVTDRIWPVTVLPVYFDIGSDPRDYRNHHFAAFLGVTCVEHRLPQSGEPPSVVRSETPCQP</sequence>
<proteinExistence type="predicted"/>
<dbReference type="InterPro" id="IPR045691">
    <property type="entry name" value="DUF6056"/>
</dbReference>
<organism evidence="2 3">
    <name type="scientific">Elstera litoralis</name>
    <dbReference type="NCBI Taxonomy" id="552518"/>
    <lineage>
        <taxon>Bacteria</taxon>
        <taxon>Pseudomonadati</taxon>
        <taxon>Pseudomonadota</taxon>
        <taxon>Alphaproteobacteria</taxon>
        <taxon>Rhodospirillales</taxon>
        <taxon>Rhodospirillaceae</taxon>
        <taxon>Elstera</taxon>
    </lineage>
</organism>
<dbReference type="EMBL" id="LAJY01000543">
    <property type="protein sequence ID" value="KJV08534.1"/>
    <property type="molecule type" value="Genomic_DNA"/>
</dbReference>
<comment type="caution">
    <text evidence="2">The sequence shown here is derived from an EMBL/GenBank/DDBJ whole genome shotgun (WGS) entry which is preliminary data.</text>
</comment>
<keyword evidence="1" id="KW-0472">Membrane</keyword>
<feature type="transmembrane region" description="Helical" evidence="1">
    <location>
        <begin position="61"/>
        <end position="82"/>
    </location>
</feature>
<gene>
    <name evidence="2" type="ORF">VZ95_17175</name>
</gene>
<dbReference type="Pfam" id="PF19528">
    <property type="entry name" value="DUF6056"/>
    <property type="match status" value="1"/>
</dbReference>
<evidence type="ECO:0000256" key="1">
    <source>
        <dbReference type="SAM" id="Phobius"/>
    </source>
</evidence>
<feature type="transmembrane region" description="Helical" evidence="1">
    <location>
        <begin position="181"/>
        <end position="198"/>
    </location>
</feature>
<dbReference type="Proteomes" id="UP000033774">
    <property type="component" value="Unassembled WGS sequence"/>
</dbReference>
<feature type="transmembrane region" description="Helical" evidence="1">
    <location>
        <begin position="148"/>
        <end position="169"/>
    </location>
</feature>
<reference evidence="2 3" key="1">
    <citation type="submission" date="2015-03" db="EMBL/GenBank/DDBJ databases">
        <title>Draft genome sequence of Elstera litoralis.</title>
        <authorList>
            <person name="Rahalkar M.C."/>
            <person name="Dhakephalkar P.K."/>
            <person name="Pore S.D."/>
            <person name="Arora P."/>
            <person name="Kapse N.G."/>
            <person name="Pandit P.S."/>
        </authorList>
    </citation>
    <scope>NUCLEOTIDE SEQUENCE [LARGE SCALE GENOMIC DNA]</scope>
    <source>
        <strain evidence="2 3">Dia-1</strain>
    </source>
</reference>
<feature type="transmembrane region" description="Helical" evidence="1">
    <location>
        <begin position="108"/>
        <end position="127"/>
    </location>
</feature>
<feature type="transmembrane region" description="Helical" evidence="1">
    <location>
        <begin position="31"/>
        <end position="49"/>
    </location>
</feature>
<dbReference type="RefSeq" id="WP_045776945.1">
    <property type="nucleotide sequence ID" value="NZ_LAJY01000543.1"/>
</dbReference>
<protein>
    <submittedName>
        <fullName evidence="2">Uncharacterized protein</fullName>
    </submittedName>
</protein>
<dbReference type="AlphaFoldDB" id="A0A0F3ISF5"/>
<keyword evidence="1" id="KW-1133">Transmembrane helix</keyword>
<name>A0A0F3ISF5_9PROT</name>